<name>A0A9D1NNL3_9BACT</name>
<reference evidence="1" key="1">
    <citation type="submission" date="2020-10" db="EMBL/GenBank/DDBJ databases">
        <authorList>
            <person name="Gilroy R."/>
        </authorList>
    </citation>
    <scope>NUCLEOTIDE SEQUENCE</scope>
    <source>
        <strain evidence="1">35461</strain>
    </source>
</reference>
<keyword evidence="1" id="KW-0378">Hydrolase</keyword>
<proteinExistence type="inferred from homology"/>
<dbReference type="SUPFAM" id="SSF56784">
    <property type="entry name" value="HAD-like"/>
    <property type="match status" value="1"/>
</dbReference>
<dbReference type="Gene3D" id="3.40.50.1000">
    <property type="entry name" value="HAD superfamily/HAD-like"/>
    <property type="match status" value="1"/>
</dbReference>
<dbReference type="Pfam" id="PF00702">
    <property type="entry name" value="Hydrolase"/>
    <property type="match status" value="1"/>
</dbReference>
<sequence>MSDTLALVVFDWAGTTTDYGSQAPVHVFDRMFKARGLSFDRADINAPMGMEKRAHIRAMLSTDKGSALWRQAQGRDWTEADVDALYESFEETLRQVVAEYSHPIPGVPETVAELRKMGLKIGSTTGYTAEIMDLVAPVAAREGYAPDCIVTPDQTDGLGRPTPFMLYACMQRLRVWPANRVVKVGDTLSDIREGKSAGAWAIGILTGSNLVGLDQTEAETLPAEQVEARKADARQAYLKAGADLVIDSIRDLPEAIRTLNARLTAEAAQ</sequence>
<dbReference type="AlphaFoldDB" id="A0A9D1NNL3"/>
<dbReference type="GO" id="GO:0019700">
    <property type="term" value="P:organic phosphonate catabolic process"/>
    <property type="evidence" value="ECO:0007669"/>
    <property type="project" value="InterPro"/>
</dbReference>
<dbReference type="SFLD" id="SFLDS00003">
    <property type="entry name" value="Haloacid_Dehalogenase"/>
    <property type="match status" value="1"/>
</dbReference>
<dbReference type="SFLD" id="SFLDG01135">
    <property type="entry name" value="C1.5.6:_HAD__Beta-PGM__Phospha"/>
    <property type="match status" value="1"/>
</dbReference>
<protein>
    <submittedName>
        <fullName evidence="1">Phosphonoacetaldehyde hydrolase</fullName>
        <ecNumber evidence="1">3.11.1.1</ecNumber>
    </submittedName>
</protein>
<dbReference type="GO" id="GO:0005829">
    <property type="term" value="C:cytosol"/>
    <property type="evidence" value="ECO:0007669"/>
    <property type="project" value="TreeGrafter"/>
</dbReference>
<comment type="caution">
    <text evidence="1">The sequence shown here is derived from an EMBL/GenBank/DDBJ whole genome shotgun (WGS) entry which is preliminary data.</text>
</comment>
<accession>A0A9D1NNL3</accession>
<dbReference type="InterPro" id="IPR050155">
    <property type="entry name" value="HAD-like_hydrolase_sf"/>
</dbReference>
<evidence type="ECO:0000313" key="2">
    <source>
        <dbReference type="Proteomes" id="UP000886845"/>
    </source>
</evidence>
<dbReference type="PANTHER" id="PTHR43434:SF19">
    <property type="entry name" value="PHOSPHONOACETALDEHYDE HYDROLASE"/>
    <property type="match status" value="1"/>
</dbReference>
<dbReference type="GO" id="GO:0008967">
    <property type="term" value="F:phosphoglycolate phosphatase activity"/>
    <property type="evidence" value="ECO:0007669"/>
    <property type="project" value="TreeGrafter"/>
</dbReference>
<dbReference type="InterPro" id="IPR006323">
    <property type="entry name" value="Phosphonoacetald_hydro"/>
</dbReference>
<dbReference type="NCBIfam" id="TIGR01422">
    <property type="entry name" value="phosphonatase"/>
    <property type="match status" value="1"/>
</dbReference>
<dbReference type="Proteomes" id="UP000886845">
    <property type="component" value="Unassembled WGS sequence"/>
</dbReference>
<dbReference type="SFLD" id="SFLDG01129">
    <property type="entry name" value="C1.5:_HAD__Beta-PGM__Phosphata"/>
    <property type="match status" value="1"/>
</dbReference>
<evidence type="ECO:0000313" key="1">
    <source>
        <dbReference type="EMBL" id="HIV10009.1"/>
    </source>
</evidence>
<dbReference type="GO" id="GO:0006281">
    <property type="term" value="P:DNA repair"/>
    <property type="evidence" value="ECO:0007669"/>
    <property type="project" value="TreeGrafter"/>
</dbReference>
<gene>
    <name evidence="1" type="ORF">IAC79_07845</name>
</gene>
<organism evidence="1 2">
    <name type="scientific">Candidatus Spyradenecus faecavium</name>
    <dbReference type="NCBI Taxonomy" id="2840947"/>
    <lineage>
        <taxon>Bacteria</taxon>
        <taxon>Pseudomonadati</taxon>
        <taxon>Lentisphaerota</taxon>
        <taxon>Lentisphaeria</taxon>
        <taxon>Lentisphaerales</taxon>
        <taxon>Lentisphaeraceae</taxon>
        <taxon>Lentisphaeraceae incertae sedis</taxon>
        <taxon>Candidatus Spyradenecus</taxon>
    </lineage>
</organism>
<reference evidence="1" key="2">
    <citation type="journal article" date="2021" name="PeerJ">
        <title>Extensive microbial diversity within the chicken gut microbiome revealed by metagenomics and culture.</title>
        <authorList>
            <person name="Gilroy R."/>
            <person name="Ravi A."/>
            <person name="Getino M."/>
            <person name="Pursley I."/>
            <person name="Horton D.L."/>
            <person name="Alikhan N.F."/>
            <person name="Baker D."/>
            <person name="Gharbi K."/>
            <person name="Hall N."/>
            <person name="Watson M."/>
            <person name="Adriaenssens E.M."/>
            <person name="Foster-Nyarko E."/>
            <person name="Jarju S."/>
            <person name="Secka A."/>
            <person name="Antonio M."/>
            <person name="Oren A."/>
            <person name="Chaudhuri R.R."/>
            <person name="La Ragione R."/>
            <person name="Hildebrand F."/>
            <person name="Pallen M.J."/>
        </authorList>
    </citation>
    <scope>NUCLEOTIDE SEQUENCE</scope>
    <source>
        <strain evidence="1">35461</strain>
    </source>
</reference>
<dbReference type="InterPro" id="IPR036412">
    <property type="entry name" value="HAD-like_sf"/>
</dbReference>
<dbReference type="GO" id="GO:0050194">
    <property type="term" value="F:phosphonoacetaldehyde hydrolase activity"/>
    <property type="evidence" value="ECO:0007669"/>
    <property type="project" value="UniProtKB-EC"/>
</dbReference>
<dbReference type="HAMAP" id="MF_01375">
    <property type="entry name" value="PhnX"/>
    <property type="match status" value="1"/>
</dbReference>
<dbReference type="InterPro" id="IPR023214">
    <property type="entry name" value="HAD_sf"/>
</dbReference>
<dbReference type="EC" id="3.11.1.1" evidence="1"/>
<dbReference type="PANTHER" id="PTHR43434">
    <property type="entry name" value="PHOSPHOGLYCOLATE PHOSPHATASE"/>
    <property type="match status" value="1"/>
</dbReference>
<dbReference type="InterPro" id="IPR023198">
    <property type="entry name" value="PGP-like_dom2"/>
</dbReference>
<dbReference type="EMBL" id="DVOR01000245">
    <property type="protein sequence ID" value="HIV10009.1"/>
    <property type="molecule type" value="Genomic_DNA"/>
</dbReference>
<dbReference type="Gene3D" id="1.10.150.240">
    <property type="entry name" value="Putative phosphatase, domain 2"/>
    <property type="match status" value="1"/>
</dbReference>